<evidence type="ECO:0000256" key="2">
    <source>
        <dbReference type="SAM" id="SignalP"/>
    </source>
</evidence>
<evidence type="ECO:0008006" key="5">
    <source>
        <dbReference type="Google" id="ProtNLM"/>
    </source>
</evidence>
<dbReference type="RefSeq" id="WP_209238952.1">
    <property type="nucleotide sequence ID" value="NZ_JADKMA010000033.1"/>
</dbReference>
<organism evidence="3 4">
    <name type="scientific">Streptomyces oryzae</name>
    <dbReference type="NCBI Taxonomy" id="1434886"/>
    <lineage>
        <taxon>Bacteria</taxon>
        <taxon>Bacillati</taxon>
        <taxon>Actinomycetota</taxon>
        <taxon>Actinomycetes</taxon>
        <taxon>Kitasatosporales</taxon>
        <taxon>Streptomycetaceae</taxon>
        <taxon>Streptomyces</taxon>
    </lineage>
</organism>
<sequence>MSRPPAHSPASRRLIVCLLGVALLALFGCTATAHGADVPQTARYGAAAQPEQRAGTKEPAASEEPTGHLCTQPVLGQTGVAGGRAFTAGPPPAVCTSVLADRRPHLSMSEQGPRGPCTQLTGRSRLAIVCCWRI</sequence>
<evidence type="ECO:0000313" key="3">
    <source>
        <dbReference type="EMBL" id="MBO8191856.1"/>
    </source>
</evidence>
<dbReference type="EMBL" id="JADKMA010000033">
    <property type="protein sequence ID" value="MBO8191856.1"/>
    <property type="molecule type" value="Genomic_DNA"/>
</dbReference>
<evidence type="ECO:0000313" key="4">
    <source>
        <dbReference type="Proteomes" id="UP001519064"/>
    </source>
</evidence>
<keyword evidence="4" id="KW-1185">Reference proteome</keyword>
<protein>
    <recommendedName>
        <fullName evidence="5">Lipoprotein</fullName>
    </recommendedName>
</protein>
<proteinExistence type="predicted"/>
<name>A0ABS3X9U0_9ACTN</name>
<feature type="chain" id="PRO_5045599563" description="Lipoprotein" evidence="2">
    <location>
        <begin position="34"/>
        <end position="134"/>
    </location>
</feature>
<keyword evidence="2" id="KW-0732">Signal</keyword>
<feature type="region of interest" description="Disordered" evidence="1">
    <location>
        <begin position="44"/>
        <end position="74"/>
    </location>
</feature>
<feature type="signal peptide" evidence="2">
    <location>
        <begin position="1"/>
        <end position="33"/>
    </location>
</feature>
<dbReference type="Proteomes" id="UP001519064">
    <property type="component" value="Unassembled WGS sequence"/>
</dbReference>
<dbReference type="PROSITE" id="PS51257">
    <property type="entry name" value="PROKAR_LIPOPROTEIN"/>
    <property type="match status" value="1"/>
</dbReference>
<comment type="caution">
    <text evidence="3">The sequence shown here is derived from an EMBL/GenBank/DDBJ whole genome shotgun (WGS) entry which is preliminary data.</text>
</comment>
<gene>
    <name evidence="3" type="ORF">ITI46_09230</name>
</gene>
<evidence type="ECO:0000256" key="1">
    <source>
        <dbReference type="SAM" id="MobiDB-lite"/>
    </source>
</evidence>
<accession>A0ABS3X9U0</accession>
<reference evidence="3 4" key="1">
    <citation type="submission" date="2020-11" db="EMBL/GenBank/DDBJ databases">
        <title>Streptomyces spirodelae sp. nov., isolated from duckweed.</title>
        <authorList>
            <person name="Saimee Y."/>
            <person name="Duangmal K."/>
        </authorList>
    </citation>
    <scope>NUCLEOTIDE SEQUENCE [LARGE SCALE GENOMIC DNA]</scope>
    <source>
        <strain evidence="3 4">S16-07</strain>
    </source>
</reference>